<dbReference type="Pfam" id="PF01433">
    <property type="entry name" value="Peptidase_M1"/>
    <property type="match status" value="1"/>
</dbReference>
<dbReference type="EC" id="3.4.11.2" evidence="4"/>
<dbReference type="OrthoDB" id="100605at2"/>
<dbReference type="AlphaFoldDB" id="A0A4Z0L6A7"/>
<feature type="domain" description="Peptidase M1 membrane alanine aminopeptidase" evidence="13">
    <location>
        <begin position="320"/>
        <end position="470"/>
    </location>
</feature>
<keyword evidence="17" id="KW-1185">Reference proteome</keyword>
<dbReference type="InterPro" id="IPR001930">
    <property type="entry name" value="Peptidase_M1"/>
</dbReference>
<dbReference type="GO" id="GO:0005615">
    <property type="term" value="C:extracellular space"/>
    <property type="evidence" value="ECO:0007669"/>
    <property type="project" value="TreeGrafter"/>
</dbReference>
<evidence type="ECO:0000256" key="9">
    <source>
        <dbReference type="ARBA" id="ARBA00022729"/>
    </source>
</evidence>
<dbReference type="Gene3D" id="1.10.390.10">
    <property type="entry name" value="Neutral Protease Domain 2"/>
    <property type="match status" value="1"/>
</dbReference>
<protein>
    <recommendedName>
        <fullName evidence="5">Aminopeptidase N</fullName>
        <ecNumber evidence="4">3.4.11.2</ecNumber>
    </recommendedName>
</protein>
<keyword evidence="11" id="KW-0862">Zinc</keyword>
<feature type="domain" description="Secretion system C-terminal sorting" evidence="15">
    <location>
        <begin position="577"/>
        <end position="643"/>
    </location>
</feature>
<evidence type="ECO:0000256" key="11">
    <source>
        <dbReference type="ARBA" id="ARBA00022833"/>
    </source>
</evidence>
<dbReference type="InterPro" id="IPR050344">
    <property type="entry name" value="Peptidase_M1_aminopeptidases"/>
</dbReference>
<dbReference type="Pfam" id="PF18962">
    <property type="entry name" value="Por_Secre_tail"/>
    <property type="match status" value="1"/>
</dbReference>
<dbReference type="GO" id="GO:0042277">
    <property type="term" value="F:peptide binding"/>
    <property type="evidence" value="ECO:0007669"/>
    <property type="project" value="TreeGrafter"/>
</dbReference>
<dbReference type="InterPro" id="IPR027268">
    <property type="entry name" value="Peptidase_M4/M1_CTD_sf"/>
</dbReference>
<feature type="domain" description="Aminopeptidase N-like N-terminal" evidence="14">
    <location>
        <begin position="50"/>
        <end position="231"/>
    </location>
</feature>
<evidence type="ECO:0000256" key="3">
    <source>
        <dbReference type="ARBA" id="ARBA00010136"/>
    </source>
</evidence>
<evidence type="ECO:0000256" key="12">
    <source>
        <dbReference type="ARBA" id="ARBA00023049"/>
    </source>
</evidence>
<dbReference type="GO" id="GO:0070006">
    <property type="term" value="F:metalloaminopeptidase activity"/>
    <property type="evidence" value="ECO:0007669"/>
    <property type="project" value="TreeGrafter"/>
</dbReference>
<evidence type="ECO:0000313" key="16">
    <source>
        <dbReference type="EMBL" id="TGD57527.1"/>
    </source>
</evidence>
<evidence type="ECO:0000256" key="6">
    <source>
        <dbReference type="ARBA" id="ARBA00022438"/>
    </source>
</evidence>
<dbReference type="PANTHER" id="PTHR11533">
    <property type="entry name" value="PROTEASE M1 ZINC METALLOPROTEASE"/>
    <property type="match status" value="1"/>
</dbReference>
<accession>A0A4Z0L6A7</accession>
<dbReference type="InterPro" id="IPR014782">
    <property type="entry name" value="Peptidase_M1_dom"/>
</dbReference>
<evidence type="ECO:0000256" key="4">
    <source>
        <dbReference type="ARBA" id="ARBA00012564"/>
    </source>
</evidence>
<reference evidence="16 17" key="1">
    <citation type="submission" date="2019-04" db="EMBL/GenBank/DDBJ databases">
        <title>Flavobacterium sp. strain DS2-A Genome sequencing and assembly.</title>
        <authorList>
            <person name="Kim I."/>
        </authorList>
    </citation>
    <scope>NUCLEOTIDE SEQUENCE [LARGE SCALE GENOMIC DNA]</scope>
    <source>
        <strain evidence="16 17">DS2-A</strain>
    </source>
</reference>
<keyword evidence="7" id="KW-0645">Protease</keyword>
<keyword evidence="8" id="KW-0479">Metal-binding</keyword>
<evidence type="ECO:0000256" key="5">
    <source>
        <dbReference type="ARBA" id="ARBA00015611"/>
    </source>
</evidence>
<evidence type="ECO:0000313" key="17">
    <source>
        <dbReference type="Proteomes" id="UP000297407"/>
    </source>
</evidence>
<comment type="caution">
    <text evidence="16">The sequence shown here is derived from an EMBL/GenBank/DDBJ whole genome shotgun (WGS) entry which is preliminary data.</text>
</comment>
<keyword evidence="10" id="KW-0378">Hydrolase</keyword>
<dbReference type="InterPro" id="IPR045357">
    <property type="entry name" value="Aminopeptidase_N-like_N"/>
</dbReference>
<dbReference type="GO" id="GO:0005737">
    <property type="term" value="C:cytoplasm"/>
    <property type="evidence" value="ECO:0007669"/>
    <property type="project" value="TreeGrafter"/>
</dbReference>
<evidence type="ECO:0000256" key="2">
    <source>
        <dbReference type="ARBA" id="ARBA00001947"/>
    </source>
</evidence>
<evidence type="ECO:0000259" key="15">
    <source>
        <dbReference type="Pfam" id="PF18962"/>
    </source>
</evidence>
<evidence type="ECO:0000259" key="13">
    <source>
        <dbReference type="Pfam" id="PF01433"/>
    </source>
</evidence>
<dbReference type="EMBL" id="SRLH01000005">
    <property type="protein sequence ID" value="TGD57527.1"/>
    <property type="molecule type" value="Genomic_DNA"/>
</dbReference>
<evidence type="ECO:0000256" key="7">
    <source>
        <dbReference type="ARBA" id="ARBA00022670"/>
    </source>
</evidence>
<organism evidence="16 17">
    <name type="scientific">Flavobacterium humi</name>
    <dbReference type="NCBI Taxonomy" id="2562683"/>
    <lineage>
        <taxon>Bacteria</taxon>
        <taxon>Pseudomonadati</taxon>
        <taxon>Bacteroidota</taxon>
        <taxon>Flavobacteriia</taxon>
        <taxon>Flavobacteriales</taxon>
        <taxon>Flavobacteriaceae</taxon>
        <taxon>Flavobacterium</taxon>
    </lineage>
</organism>
<dbReference type="GO" id="GO:0008270">
    <property type="term" value="F:zinc ion binding"/>
    <property type="evidence" value="ECO:0007669"/>
    <property type="project" value="InterPro"/>
</dbReference>
<dbReference type="GO" id="GO:0016285">
    <property type="term" value="F:alanyl aminopeptidase activity"/>
    <property type="evidence" value="ECO:0007669"/>
    <property type="project" value="UniProtKB-EC"/>
</dbReference>
<comment type="similarity">
    <text evidence="3">Belongs to the peptidase M1 family.</text>
</comment>
<proteinExistence type="inferred from homology"/>
<name>A0A4Z0L6A7_9FLAO</name>
<gene>
    <name evidence="16" type="ORF">E4635_10055</name>
</gene>
<sequence length="645" mass="70811">MKKITYLLVFLSAQISFCQTDTEHDKMVEAEMKSASEMMAVAVNPNTQNYDVTYSKLEFTVNPSVLNVSGKVTTTFKALSNMNTVVFDFYKKASGAFTISSVKKDGASLAFSHNSTHELVITLPATLTAGNSATIEIIYSGVPSTLEGAFTIGSHNGNPVLWTLSEPFGARDWWPCKQDLNDKIDNGIDVYITAPSQYVSVANGIEPEAPIIVGANKTTHFRHGYPIAAYLVAIAVTNYQIFNQQGGLGTAQSPFFPIVNYIYPEESATTQASLAVTPDIINFYETKFGPYPYRNEKYGHARANLSGGMEHTTVSFMQSWSRGLIAHEMGHQWFGDKVTCGSWKDIWLNEGITEYLSGLVVEQFDGPSGFVSWKDGKSLNVTSVANGAVYLTDVEATNVGRIFSNRLTYNKGAMVTHMLRFKLGDTNFFQGLRDYLNDPTLSYAYAVTPQFQAHLETVFGSSLQEFFNDWVYGQGYPTYTINAHNSAPGQATIQISQTQSDPSVSFFEMPVPVRLTGGAGQQLDVILNNTADAQSFVVNVPFVVTGVEFDPNKDIISRNNTATLGMENFNPEGAIQLYPNPVADVLTISIPESFTLEKVVLFNALGQKSLETNQLEIPVSQLAPGIYVAAFETSNGTFHKKIIKK</sequence>
<evidence type="ECO:0000259" key="14">
    <source>
        <dbReference type="Pfam" id="PF17900"/>
    </source>
</evidence>
<evidence type="ECO:0000256" key="1">
    <source>
        <dbReference type="ARBA" id="ARBA00000098"/>
    </source>
</evidence>
<dbReference type="Pfam" id="PF17900">
    <property type="entry name" value="Peptidase_M1_N"/>
    <property type="match status" value="1"/>
</dbReference>
<dbReference type="Gene3D" id="2.60.40.1730">
    <property type="entry name" value="tricorn interacting facor f3 domain"/>
    <property type="match status" value="1"/>
</dbReference>
<keyword evidence="9" id="KW-0732">Signal</keyword>
<dbReference type="InterPro" id="IPR042097">
    <property type="entry name" value="Aminopeptidase_N-like_N_sf"/>
</dbReference>
<dbReference type="SUPFAM" id="SSF63737">
    <property type="entry name" value="Leukotriene A4 hydrolase N-terminal domain"/>
    <property type="match status" value="1"/>
</dbReference>
<comment type="cofactor">
    <cofactor evidence="2">
        <name>Zn(2+)</name>
        <dbReference type="ChEBI" id="CHEBI:29105"/>
    </cofactor>
</comment>
<evidence type="ECO:0000256" key="10">
    <source>
        <dbReference type="ARBA" id="ARBA00022801"/>
    </source>
</evidence>
<dbReference type="Proteomes" id="UP000297407">
    <property type="component" value="Unassembled WGS sequence"/>
</dbReference>
<dbReference type="CDD" id="cd09603">
    <property type="entry name" value="M1_APN_like"/>
    <property type="match status" value="1"/>
</dbReference>
<comment type="catalytic activity">
    <reaction evidence="1">
        <text>Release of an N-terminal amino acid, Xaa-|-Yaa- from a peptide, amide or arylamide. Xaa is preferably Ala, but may be most amino acids including Pro (slow action). When a terminal hydrophobic residue is followed by a prolyl residue, the two may be released as an intact Xaa-Pro dipeptide.</text>
        <dbReference type="EC" id="3.4.11.2"/>
    </reaction>
</comment>
<dbReference type="SUPFAM" id="SSF55486">
    <property type="entry name" value="Metalloproteases ('zincins'), catalytic domain"/>
    <property type="match status" value="1"/>
</dbReference>
<dbReference type="InterPro" id="IPR026444">
    <property type="entry name" value="Secre_tail"/>
</dbReference>
<keyword evidence="12" id="KW-0482">Metalloprotease</keyword>
<dbReference type="PRINTS" id="PR00756">
    <property type="entry name" value="ALADIPTASE"/>
</dbReference>
<keyword evidence="6" id="KW-0031">Aminopeptidase</keyword>
<dbReference type="PANTHER" id="PTHR11533:SF174">
    <property type="entry name" value="PUROMYCIN-SENSITIVE AMINOPEPTIDASE-RELATED"/>
    <property type="match status" value="1"/>
</dbReference>
<dbReference type="GO" id="GO:0043171">
    <property type="term" value="P:peptide catabolic process"/>
    <property type="evidence" value="ECO:0007669"/>
    <property type="project" value="TreeGrafter"/>
</dbReference>
<dbReference type="GO" id="GO:0016020">
    <property type="term" value="C:membrane"/>
    <property type="evidence" value="ECO:0007669"/>
    <property type="project" value="TreeGrafter"/>
</dbReference>
<dbReference type="NCBIfam" id="TIGR04183">
    <property type="entry name" value="Por_Secre_tail"/>
    <property type="match status" value="1"/>
</dbReference>
<evidence type="ECO:0000256" key="8">
    <source>
        <dbReference type="ARBA" id="ARBA00022723"/>
    </source>
</evidence>
<dbReference type="GO" id="GO:0006508">
    <property type="term" value="P:proteolysis"/>
    <property type="evidence" value="ECO:0007669"/>
    <property type="project" value="UniProtKB-KW"/>
</dbReference>
<dbReference type="RefSeq" id="WP_135526521.1">
    <property type="nucleotide sequence ID" value="NZ_SRLH01000005.1"/>
</dbReference>